<dbReference type="CDD" id="cd05904">
    <property type="entry name" value="4CL"/>
    <property type="match status" value="1"/>
</dbReference>
<keyword evidence="4" id="KW-0547">Nucleotide-binding</keyword>
<dbReference type="GO" id="GO:0009698">
    <property type="term" value="P:phenylpropanoid metabolic process"/>
    <property type="evidence" value="ECO:0007669"/>
    <property type="project" value="UniProtKB-ARBA"/>
</dbReference>
<dbReference type="InterPro" id="IPR042099">
    <property type="entry name" value="ANL_N_sf"/>
</dbReference>
<dbReference type="InterPro" id="IPR000873">
    <property type="entry name" value="AMP-dep_synth/lig_dom"/>
</dbReference>
<keyword evidence="11" id="KW-1185">Reference proteome</keyword>
<feature type="transmembrane region" description="Helical" evidence="7">
    <location>
        <begin position="177"/>
        <end position="199"/>
    </location>
</feature>
<dbReference type="InterPro" id="IPR045851">
    <property type="entry name" value="AMP-bd_C_sf"/>
</dbReference>
<dbReference type="Gene3D" id="3.40.50.12780">
    <property type="entry name" value="N-terminal domain of ligase-like"/>
    <property type="match status" value="1"/>
</dbReference>
<dbReference type="GO" id="GO:0016207">
    <property type="term" value="F:4-coumarate-CoA ligase activity"/>
    <property type="evidence" value="ECO:0007669"/>
    <property type="project" value="UniProtKB-EC"/>
</dbReference>
<evidence type="ECO:0000256" key="3">
    <source>
        <dbReference type="ARBA" id="ARBA00022598"/>
    </source>
</evidence>
<evidence type="ECO:0000256" key="2">
    <source>
        <dbReference type="ARBA" id="ARBA00012959"/>
    </source>
</evidence>
<proteinExistence type="inferred from homology"/>
<dbReference type="InterPro" id="IPR020845">
    <property type="entry name" value="AMP-binding_CS"/>
</dbReference>
<dbReference type="Pfam" id="PF13193">
    <property type="entry name" value="AMP-binding_C"/>
    <property type="match status" value="1"/>
</dbReference>
<dbReference type="InterPro" id="IPR025110">
    <property type="entry name" value="AMP-bd_C"/>
</dbReference>
<accession>A0A5P1F0Y4</accession>
<comment type="catalytic activity">
    <reaction evidence="6">
        <text>(E)-4-coumarate + ATP + CoA = (E)-4-coumaroyl-CoA + AMP + diphosphate</text>
        <dbReference type="Rhea" id="RHEA:19641"/>
        <dbReference type="ChEBI" id="CHEBI:12876"/>
        <dbReference type="ChEBI" id="CHEBI:30616"/>
        <dbReference type="ChEBI" id="CHEBI:33019"/>
        <dbReference type="ChEBI" id="CHEBI:57287"/>
        <dbReference type="ChEBI" id="CHEBI:85008"/>
        <dbReference type="ChEBI" id="CHEBI:456215"/>
        <dbReference type="EC" id="6.2.1.12"/>
    </reaction>
    <physiologicalReaction direction="left-to-right" evidence="6">
        <dbReference type="Rhea" id="RHEA:19642"/>
    </physiologicalReaction>
</comment>
<keyword evidence="7" id="KW-0812">Transmembrane</keyword>
<dbReference type="Proteomes" id="UP000243459">
    <property type="component" value="Chromosome 4"/>
</dbReference>
<dbReference type="EC" id="6.2.1.12" evidence="2"/>
<keyword evidence="7" id="KW-0472">Membrane</keyword>
<dbReference type="PANTHER" id="PTHR24096">
    <property type="entry name" value="LONG-CHAIN-FATTY-ACID--COA LIGASE"/>
    <property type="match status" value="1"/>
</dbReference>
<evidence type="ECO:0000313" key="10">
    <source>
        <dbReference type="EMBL" id="ONK71842.1"/>
    </source>
</evidence>
<dbReference type="EMBL" id="CM007384">
    <property type="protein sequence ID" value="ONK71842.1"/>
    <property type="molecule type" value="Genomic_DNA"/>
</dbReference>
<dbReference type="PROSITE" id="PS00455">
    <property type="entry name" value="AMP_BINDING"/>
    <property type="match status" value="1"/>
</dbReference>
<protein>
    <recommendedName>
        <fullName evidence="2">4-coumarate--CoA ligase</fullName>
        <ecNumber evidence="2">6.2.1.12</ecNumber>
    </recommendedName>
</protein>
<dbReference type="FunFam" id="3.30.300.30:FF:000007">
    <property type="entry name" value="4-coumarate--CoA ligase 2"/>
    <property type="match status" value="1"/>
</dbReference>
<dbReference type="PANTHER" id="PTHR24096:SF425">
    <property type="entry name" value="4-COUMARATE--COA LIGASE-LIKE 7"/>
    <property type="match status" value="1"/>
</dbReference>
<dbReference type="OMA" id="WMGKYEW"/>
<feature type="domain" description="AMP-dependent synthetase/ligase" evidence="8">
    <location>
        <begin position="9"/>
        <end position="347"/>
    </location>
</feature>
<name>A0A5P1F0Y4_ASPOF</name>
<evidence type="ECO:0000256" key="4">
    <source>
        <dbReference type="ARBA" id="ARBA00022741"/>
    </source>
</evidence>
<dbReference type="FunFam" id="3.40.50.12780:FF:000003">
    <property type="entry name" value="Long-chain-fatty-acid--CoA ligase FadD"/>
    <property type="match status" value="1"/>
</dbReference>
<feature type="domain" description="AMP-binding enzyme C-terminal" evidence="9">
    <location>
        <begin position="398"/>
        <end position="472"/>
    </location>
</feature>
<comment type="similarity">
    <text evidence="1">Belongs to the ATP-dependent AMP-binding enzyme family.</text>
</comment>
<keyword evidence="5" id="KW-0067">ATP-binding</keyword>
<gene>
    <name evidence="10" type="ORF">A4U43_C04F12950</name>
</gene>
<dbReference type="Gramene" id="ONK71842">
    <property type="protein sequence ID" value="ONK71842"/>
    <property type="gene ID" value="A4U43_C04F12950"/>
</dbReference>
<dbReference type="SUPFAM" id="SSF56801">
    <property type="entry name" value="Acetyl-CoA synthetase-like"/>
    <property type="match status" value="1"/>
</dbReference>
<evidence type="ECO:0000256" key="6">
    <source>
        <dbReference type="ARBA" id="ARBA00034252"/>
    </source>
</evidence>
<evidence type="ECO:0000259" key="9">
    <source>
        <dbReference type="Pfam" id="PF13193"/>
    </source>
</evidence>
<sequence>MVSIVGQMLRSAVSSFASALSRLGIRKGDVVLIFAPNSVLFPVSFLSIISLGAIATTVNPLYTVGELKKQALDSGAKLVLTVPDLVPKVSSLNLPIILLAENANKDVSFPTFYDLIKNQSPSEFAPPEINQDDTVALLYSSGTTGASKGVVLTHRNFISVAMMAVQDQDTRGEPPNIFLCFLPMFHIFGLSVITFAQLARGNTVVVMKRFDMEMTLRSIERYRVSYLFVVPPVMIALAKQGKVTKYDLSSLRRLGSGAAPLGKDVMEEVAGIFPQADIVQGYGLTESCGIVSLELPRGASLRQYGSTGNLVSGVEGKVVSVDTLRSLPPNQLGELCFRGPNMMRGYFNNPQATELTIDKEGWLHTGDLGYFNEEGQVFIVDRIKELIKYKGFQVAPAELESVLTSHPEILDAAVVPMEDAEAGEVPVAFVVTRNSSLTEVDVQKFVASQVAPFKRLRRVIFENSIPKTASGKILRRELTNTVKTLRRELSDKVRSKL</sequence>
<dbReference type="Pfam" id="PF00501">
    <property type="entry name" value="AMP-binding"/>
    <property type="match status" value="1"/>
</dbReference>
<organism evidence="10 11">
    <name type="scientific">Asparagus officinalis</name>
    <name type="common">Garden asparagus</name>
    <dbReference type="NCBI Taxonomy" id="4686"/>
    <lineage>
        <taxon>Eukaryota</taxon>
        <taxon>Viridiplantae</taxon>
        <taxon>Streptophyta</taxon>
        <taxon>Embryophyta</taxon>
        <taxon>Tracheophyta</taxon>
        <taxon>Spermatophyta</taxon>
        <taxon>Magnoliopsida</taxon>
        <taxon>Liliopsida</taxon>
        <taxon>Asparagales</taxon>
        <taxon>Asparagaceae</taxon>
        <taxon>Asparagoideae</taxon>
        <taxon>Asparagus</taxon>
    </lineage>
</organism>
<dbReference type="Gene3D" id="3.30.300.30">
    <property type="match status" value="1"/>
</dbReference>
<feature type="transmembrane region" description="Helical" evidence="7">
    <location>
        <begin position="39"/>
        <end position="62"/>
    </location>
</feature>
<evidence type="ECO:0000256" key="7">
    <source>
        <dbReference type="SAM" id="Phobius"/>
    </source>
</evidence>
<reference evidence="11" key="1">
    <citation type="journal article" date="2017" name="Nat. Commun.">
        <title>The asparagus genome sheds light on the origin and evolution of a young Y chromosome.</title>
        <authorList>
            <person name="Harkess A."/>
            <person name="Zhou J."/>
            <person name="Xu C."/>
            <person name="Bowers J.E."/>
            <person name="Van der Hulst R."/>
            <person name="Ayyampalayam S."/>
            <person name="Mercati F."/>
            <person name="Riccardi P."/>
            <person name="McKain M.R."/>
            <person name="Kakrana A."/>
            <person name="Tang H."/>
            <person name="Ray J."/>
            <person name="Groenendijk J."/>
            <person name="Arikit S."/>
            <person name="Mathioni S.M."/>
            <person name="Nakano M."/>
            <person name="Shan H."/>
            <person name="Telgmann-Rauber A."/>
            <person name="Kanno A."/>
            <person name="Yue Z."/>
            <person name="Chen H."/>
            <person name="Li W."/>
            <person name="Chen Y."/>
            <person name="Xu X."/>
            <person name="Zhang Y."/>
            <person name="Luo S."/>
            <person name="Chen H."/>
            <person name="Gao J."/>
            <person name="Mao Z."/>
            <person name="Pires J.C."/>
            <person name="Luo M."/>
            <person name="Kudrna D."/>
            <person name="Wing R.A."/>
            <person name="Meyers B.C."/>
            <person name="Yi K."/>
            <person name="Kong H."/>
            <person name="Lavrijsen P."/>
            <person name="Sunseri F."/>
            <person name="Falavigna A."/>
            <person name="Ye Y."/>
            <person name="Leebens-Mack J.H."/>
            <person name="Chen G."/>
        </authorList>
    </citation>
    <scope>NUCLEOTIDE SEQUENCE [LARGE SCALE GENOMIC DNA]</scope>
    <source>
        <strain evidence="11">cv. DH0086</strain>
    </source>
</reference>
<keyword evidence="3" id="KW-0436">Ligase</keyword>
<evidence type="ECO:0000313" key="11">
    <source>
        <dbReference type="Proteomes" id="UP000243459"/>
    </source>
</evidence>
<dbReference type="GO" id="GO:0106290">
    <property type="term" value="F:trans-cinnamate-CoA ligase activity"/>
    <property type="evidence" value="ECO:0007669"/>
    <property type="project" value="UniProtKB-ARBA"/>
</dbReference>
<evidence type="ECO:0000259" key="8">
    <source>
        <dbReference type="Pfam" id="PF00501"/>
    </source>
</evidence>
<evidence type="ECO:0000256" key="5">
    <source>
        <dbReference type="ARBA" id="ARBA00022840"/>
    </source>
</evidence>
<dbReference type="AlphaFoldDB" id="A0A5P1F0Y4"/>
<evidence type="ECO:0000256" key="1">
    <source>
        <dbReference type="ARBA" id="ARBA00006432"/>
    </source>
</evidence>
<dbReference type="GO" id="GO:0005524">
    <property type="term" value="F:ATP binding"/>
    <property type="evidence" value="ECO:0007669"/>
    <property type="project" value="UniProtKB-KW"/>
</dbReference>
<keyword evidence="7" id="KW-1133">Transmembrane helix</keyword>